<dbReference type="InterPro" id="IPR011250">
    <property type="entry name" value="OMP/PagP_B-barrel"/>
</dbReference>
<protein>
    <submittedName>
        <fullName evidence="3">Outer membrane beta-barrel protein</fullName>
    </submittedName>
</protein>
<evidence type="ECO:0000313" key="3">
    <source>
        <dbReference type="EMBL" id="MYN00758.1"/>
    </source>
</evidence>
<dbReference type="GO" id="GO:0009279">
    <property type="term" value="C:cell outer membrane"/>
    <property type="evidence" value="ECO:0007669"/>
    <property type="project" value="UniProtKB-SubCell"/>
</dbReference>
<dbReference type="Proteomes" id="UP000448575">
    <property type="component" value="Unassembled WGS sequence"/>
</dbReference>
<proteinExistence type="predicted"/>
<organism evidence="3 4">
    <name type="scientific">Pseudoduganella guangdongensis</name>
    <dbReference type="NCBI Taxonomy" id="2692179"/>
    <lineage>
        <taxon>Bacteria</taxon>
        <taxon>Pseudomonadati</taxon>
        <taxon>Pseudomonadota</taxon>
        <taxon>Betaproteobacteria</taxon>
        <taxon>Burkholderiales</taxon>
        <taxon>Oxalobacteraceae</taxon>
        <taxon>Telluria group</taxon>
        <taxon>Pseudoduganella</taxon>
    </lineage>
</organism>
<dbReference type="EMBL" id="WWCJ01000001">
    <property type="protein sequence ID" value="MYN00758.1"/>
    <property type="molecule type" value="Genomic_DNA"/>
</dbReference>
<comment type="subcellular location">
    <subcellularLocation>
        <location evidence="1">Cell outer membrane</location>
    </subcellularLocation>
</comment>
<dbReference type="PANTHER" id="PTHR36920:SF1">
    <property type="entry name" value="OUTER MEMBRANE PROTEIN W"/>
    <property type="match status" value="1"/>
</dbReference>
<evidence type="ECO:0000256" key="2">
    <source>
        <dbReference type="SAM" id="SignalP"/>
    </source>
</evidence>
<evidence type="ECO:0000256" key="1">
    <source>
        <dbReference type="ARBA" id="ARBA00004442"/>
    </source>
</evidence>
<feature type="signal peptide" evidence="2">
    <location>
        <begin position="1"/>
        <end position="26"/>
    </location>
</feature>
<name>A0A6N9HB80_9BURK</name>
<accession>A0A6N9HB80</accession>
<feature type="chain" id="PRO_5026719546" evidence="2">
    <location>
        <begin position="27"/>
        <end position="226"/>
    </location>
</feature>
<dbReference type="Gene3D" id="2.40.160.20">
    <property type="match status" value="1"/>
</dbReference>
<reference evidence="3 4" key="1">
    <citation type="submission" date="2019-12" db="EMBL/GenBank/DDBJ databases">
        <title>Novel species isolated from a subtropical stream in China.</title>
        <authorList>
            <person name="Lu H."/>
        </authorList>
    </citation>
    <scope>NUCLEOTIDE SEQUENCE [LARGE SCALE GENOMIC DNA]</scope>
    <source>
        <strain evidence="3 4">DS3</strain>
    </source>
</reference>
<dbReference type="GO" id="GO:0055085">
    <property type="term" value="P:transmembrane transport"/>
    <property type="evidence" value="ECO:0007669"/>
    <property type="project" value="TreeGrafter"/>
</dbReference>
<sequence>MTQRIHCAILALATAATLGAAPDAQAQAKGDWLLKLGANKITPHVNSGEMSAPAKPGIKGDVGPDTKPVLTIGYMLSDQLSAEVLLGVPYEHKLYGAGSVEGIGQIGTSEVLPPTAFLHYRLFGPAATVRPYLGLGYSYVYFQKETGSAQMTSMMNPGGPPSTYTLDSKHTLCLALGVSAKLSERLFADLMLVKSKLKTSAHFNSGQQLPIKIDPTAISLALGYRF</sequence>
<evidence type="ECO:0000313" key="4">
    <source>
        <dbReference type="Proteomes" id="UP000448575"/>
    </source>
</evidence>
<dbReference type="Pfam" id="PF03922">
    <property type="entry name" value="OmpW"/>
    <property type="match status" value="1"/>
</dbReference>
<dbReference type="RefSeq" id="WP_161023768.1">
    <property type="nucleotide sequence ID" value="NZ_WWCJ01000001.1"/>
</dbReference>
<dbReference type="PANTHER" id="PTHR36920">
    <property type="match status" value="1"/>
</dbReference>
<keyword evidence="2" id="KW-0732">Signal</keyword>
<gene>
    <name evidence="3" type="ORF">GTP41_01460</name>
</gene>
<dbReference type="SUPFAM" id="SSF56925">
    <property type="entry name" value="OMPA-like"/>
    <property type="match status" value="1"/>
</dbReference>
<comment type="caution">
    <text evidence="3">The sequence shown here is derived from an EMBL/GenBank/DDBJ whole genome shotgun (WGS) entry which is preliminary data.</text>
</comment>
<dbReference type="InterPro" id="IPR005618">
    <property type="entry name" value="OMPW"/>
</dbReference>
<dbReference type="AlphaFoldDB" id="A0A6N9HB80"/>
<keyword evidence="4" id="KW-1185">Reference proteome</keyword>